<evidence type="ECO:0000256" key="2">
    <source>
        <dbReference type="ARBA" id="ARBA00022771"/>
    </source>
</evidence>
<keyword evidence="3" id="KW-0862">Zinc</keyword>
<dbReference type="Gene3D" id="3.30.40.10">
    <property type="entry name" value="Zinc/RING finger domain, C3HC4 (zinc finger)"/>
    <property type="match status" value="1"/>
</dbReference>
<dbReference type="InterPro" id="IPR052667">
    <property type="entry name" value="E3_ubiquitin-ligase_RING"/>
</dbReference>
<dbReference type="InterPro" id="IPR001841">
    <property type="entry name" value="Znf_RING"/>
</dbReference>
<dbReference type="Pfam" id="PF14634">
    <property type="entry name" value="zf-RING_5"/>
    <property type="match status" value="1"/>
</dbReference>
<evidence type="ECO:0000256" key="3">
    <source>
        <dbReference type="ARBA" id="ARBA00022833"/>
    </source>
</evidence>
<dbReference type="PANTHER" id="PTHR47156">
    <property type="entry name" value="PROTEIN CBG20824"/>
    <property type="match status" value="1"/>
</dbReference>
<dbReference type="WBParaSite" id="Csp11.Scaffold481.g1834.t1">
    <property type="protein sequence ID" value="Csp11.Scaffold481.g1834.t1"/>
    <property type="gene ID" value="Csp11.Scaffold481.g1834"/>
</dbReference>
<dbReference type="PROSITE" id="PS50089">
    <property type="entry name" value="ZF_RING_2"/>
    <property type="match status" value="1"/>
</dbReference>
<keyword evidence="5" id="KW-0472">Membrane</keyword>
<dbReference type="InterPro" id="IPR013083">
    <property type="entry name" value="Znf_RING/FYVE/PHD"/>
</dbReference>
<dbReference type="PANTHER" id="PTHR47156:SF7">
    <property type="entry name" value="RING-TYPE DOMAIN-CONTAINING PROTEIN"/>
    <property type="match status" value="1"/>
</dbReference>
<dbReference type="Proteomes" id="UP000095282">
    <property type="component" value="Unplaced"/>
</dbReference>
<keyword evidence="7" id="KW-1185">Reference proteome</keyword>
<feature type="transmembrane region" description="Helical" evidence="5">
    <location>
        <begin position="45"/>
        <end position="65"/>
    </location>
</feature>
<keyword evidence="1" id="KW-0479">Metal-binding</keyword>
<evidence type="ECO:0000259" key="6">
    <source>
        <dbReference type="PROSITE" id="PS50089"/>
    </source>
</evidence>
<evidence type="ECO:0000256" key="5">
    <source>
        <dbReference type="SAM" id="Phobius"/>
    </source>
</evidence>
<dbReference type="STRING" id="1561998.A0A1I7T2N2"/>
<evidence type="ECO:0000313" key="7">
    <source>
        <dbReference type="Proteomes" id="UP000095282"/>
    </source>
</evidence>
<sequence>MFQFQGIDEFIPCFFVILLSQTAFALFYYFSDSGQVSDRDRKVQLFVRFYIGLMLSSALSMYWIISKYGIVFVNEHQAELKEEVESESELSDGEESEPEYDDLKCGICLRGYSSNLKKRVPRMMRCGHTVCYGCAKRLREYSAIICPFCQKYTFENNKDLPKNYSMIGLLDQMKLLKRNKGDVSEFEISSL</sequence>
<dbReference type="eggNOG" id="KOG4185">
    <property type="taxonomic scope" value="Eukaryota"/>
</dbReference>
<dbReference type="GO" id="GO:0008270">
    <property type="term" value="F:zinc ion binding"/>
    <property type="evidence" value="ECO:0007669"/>
    <property type="project" value="UniProtKB-KW"/>
</dbReference>
<dbReference type="SMART" id="SM00184">
    <property type="entry name" value="RING"/>
    <property type="match status" value="1"/>
</dbReference>
<keyword evidence="5" id="KW-1133">Transmembrane helix</keyword>
<dbReference type="SUPFAM" id="SSF57850">
    <property type="entry name" value="RING/U-box"/>
    <property type="match status" value="1"/>
</dbReference>
<dbReference type="PROSITE" id="PS00518">
    <property type="entry name" value="ZF_RING_1"/>
    <property type="match status" value="1"/>
</dbReference>
<evidence type="ECO:0000256" key="4">
    <source>
        <dbReference type="PROSITE-ProRule" id="PRU00175"/>
    </source>
</evidence>
<evidence type="ECO:0000313" key="8">
    <source>
        <dbReference type="WBParaSite" id="Csp11.Scaffold481.g1834.t1"/>
    </source>
</evidence>
<reference evidence="8" key="1">
    <citation type="submission" date="2016-11" db="UniProtKB">
        <authorList>
            <consortium name="WormBaseParasite"/>
        </authorList>
    </citation>
    <scope>IDENTIFICATION</scope>
</reference>
<name>A0A1I7T2N2_9PELO</name>
<dbReference type="AlphaFoldDB" id="A0A1I7T2N2"/>
<proteinExistence type="predicted"/>
<feature type="transmembrane region" description="Helical" evidence="5">
    <location>
        <begin position="12"/>
        <end position="30"/>
    </location>
</feature>
<evidence type="ECO:0000256" key="1">
    <source>
        <dbReference type="ARBA" id="ARBA00022723"/>
    </source>
</evidence>
<protein>
    <submittedName>
        <fullName evidence="8">RING-type domain-containing protein</fullName>
    </submittedName>
</protein>
<feature type="domain" description="RING-type" evidence="6">
    <location>
        <begin position="105"/>
        <end position="150"/>
    </location>
</feature>
<keyword evidence="2 4" id="KW-0863">Zinc-finger</keyword>
<dbReference type="InterPro" id="IPR017907">
    <property type="entry name" value="Znf_RING_CS"/>
</dbReference>
<organism evidence="7 8">
    <name type="scientific">Caenorhabditis tropicalis</name>
    <dbReference type="NCBI Taxonomy" id="1561998"/>
    <lineage>
        <taxon>Eukaryota</taxon>
        <taxon>Metazoa</taxon>
        <taxon>Ecdysozoa</taxon>
        <taxon>Nematoda</taxon>
        <taxon>Chromadorea</taxon>
        <taxon>Rhabditida</taxon>
        <taxon>Rhabditina</taxon>
        <taxon>Rhabditomorpha</taxon>
        <taxon>Rhabditoidea</taxon>
        <taxon>Rhabditidae</taxon>
        <taxon>Peloderinae</taxon>
        <taxon>Caenorhabditis</taxon>
    </lineage>
</organism>
<keyword evidence="5" id="KW-0812">Transmembrane</keyword>
<accession>A0A1I7T2N2</accession>